<dbReference type="InterPro" id="IPR035979">
    <property type="entry name" value="RBD_domain_sf"/>
</dbReference>
<proteinExistence type="predicted"/>
<gene>
    <name evidence="6" type="ORF">DASB73_028510</name>
</gene>
<dbReference type="AlphaFoldDB" id="A0AAV5RKC2"/>
<comment type="caution">
    <text evidence="6">The sequence shown here is derived from an EMBL/GenBank/DDBJ whole genome shotgun (WGS) entry which is preliminary data.</text>
</comment>
<organism evidence="6 7">
    <name type="scientific">Starmerella bacillaris</name>
    <name type="common">Yeast</name>
    <name type="synonym">Candida zemplinina</name>
    <dbReference type="NCBI Taxonomy" id="1247836"/>
    <lineage>
        <taxon>Eukaryota</taxon>
        <taxon>Fungi</taxon>
        <taxon>Dikarya</taxon>
        <taxon>Ascomycota</taxon>
        <taxon>Saccharomycotina</taxon>
        <taxon>Dipodascomycetes</taxon>
        <taxon>Dipodascales</taxon>
        <taxon>Trichomonascaceae</taxon>
        <taxon>Starmerella</taxon>
    </lineage>
</organism>
<evidence type="ECO:0000313" key="7">
    <source>
        <dbReference type="Proteomes" id="UP001362899"/>
    </source>
</evidence>
<dbReference type="SMART" id="SM00360">
    <property type="entry name" value="RRM"/>
    <property type="match status" value="1"/>
</dbReference>
<evidence type="ECO:0000256" key="3">
    <source>
        <dbReference type="SAM" id="Coils"/>
    </source>
</evidence>
<evidence type="ECO:0000313" key="6">
    <source>
        <dbReference type="EMBL" id="GMM51888.1"/>
    </source>
</evidence>
<dbReference type="EMBL" id="BTGC01000008">
    <property type="protein sequence ID" value="GMM51888.1"/>
    <property type="molecule type" value="Genomic_DNA"/>
</dbReference>
<evidence type="ECO:0000259" key="5">
    <source>
        <dbReference type="PROSITE" id="PS50102"/>
    </source>
</evidence>
<dbReference type="InterPro" id="IPR012677">
    <property type="entry name" value="Nucleotide-bd_a/b_plait_sf"/>
</dbReference>
<feature type="coiled-coil region" evidence="3">
    <location>
        <begin position="7"/>
        <end position="51"/>
    </location>
</feature>
<dbReference type="Pfam" id="PF00076">
    <property type="entry name" value="RRM_1"/>
    <property type="match status" value="1"/>
</dbReference>
<sequence>MDTEDKNTIQEDASSTLSEQLKKLQEEQKQLEDLTAQVAQNEEERHENKEDVDARSIYVGNVDYGATVDELDKIFRVAGAINRINIMINKFSGHSKGFAYIEFAEAPMVAEALLLNGTTFRDREIKVLPKRTNLPGITRGRGRGRGRARGRGYRGGYRDSYHSSPY</sequence>
<dbReference type="SUPFAM" id="SSF54928">
    <property type="entry name" value="RNA-binding domain, RBD"/>
    <property type="match status" value="1"/>
</dbReference>
<name>A0AAV5RKC2_STABA</name>
<keyword evidence="7" id="KW-1185">Reference proteome</keyword>
<dbReference type="InterPro" id="IPR000504">
    <property type="entry name" value="RRM_dom"/>
</dbReference>
<protein>
    <submittedName>
        <fullName evidence="6">Sgn1 protein</fullName>
    </submittedName>
</protein>
<dbReference type="Proteomes" id="UP001362899">
    <property type="component" value="Unassembled WGS sequence"/>
</dbReference>
<evidence type="ECO:0000256" key="1">
    <source>
        <dbReference type="ARBA" id="ARBA00022884"/>
    </source>
</evidence>
<dbReference type="PROSITE" id="PS50102">
    <property type="entry name" value="RRM"/>
    <property type="match status" value="1"/>
</dbReference>
<feature type="compositionally biased region" description="Basic and acidic residues" evidence="4">
    <location>
        <begin position="156"/>
        <end position="166"/>
    </location>
</feature>
<accession>A0AAV5RKC2</accession>
<dbReference type="GO" id="GO:0005737">
    <property type="term" value="C:cytoplasm"/>
    <property type="evidence" value="ECO:0007669"/>
    <property type="project" value="TreeGrafter"/>
</dbReference>
<reference evidence="6 7" key="1">
    <citation type="journal article" date="2023" name="Elife">
        <title>Identification of key yeast species and microbe-microbe interactions impacting larval growth of Drosophila in the wild.</title>
        <authorList>
            <person name="Mure A."/>
            <person name="Sugiura Y."/>
            <person name="Maeda R."/>
            <person name="Honda K."/>
            <person name="Sakurai N."/>
            <person name="Takahashi Y."/>
            <person name="Watada M."/>
            <person name="Katoh T."/>
            <person name="Gotoh A."/>
            <person name="Gotoh Y."/>
            <person name="Taniguchi I."/>
            <person name="Nakamura K."/>
            <person name="Hayashi T."/>
            <person name="Katayama T."/>
            <person name="Uemura T."/>
            <person name="Hattori Y."/>
        </authorList>
    </citation>
    <scope>NUCLEOTIDE SEQUENCE [LARGE SCALE GENOMIC DNA]</scope>
    <source>
        <strain evidence="6 7">SB-73</strain>
    </source>
</reference>
<evidence type="ECO:0000256" key="2">
    <source>
        <dbReference type="PROSITE-ProRule" id="PRU00176"/>
    </source>
</evidence>
<feature type="region of interest" description="Disordered" evidence="4">
    <location>
        <begin position="133"/>
        <end position="166"/>
    </location>
</feature>
<dbReference type="PANTHER" id="PTHR23236">
    <property type="entry name" value="EUKARYOTIC TRANSLATION INITIATION FACTOR 4B/4H"/>
    <property type="match status" value="1"/>
</dbReference>
<dbReference type="Gene3D" id="3.30.70.330">
    <property type="match status" value="1"/>
</dbReference>
<dbReference type="GO" id="GO:0008143">
    <property type="term" value="F:poly(A) binding"/>
    <property type="evidence" value="ECO:0007669"/>
    <property type="project" value="TreeGrafter"/>
</dbReference>
<dbReference type="PANTHER" id="PTHR23236:SF12">
    <property type="entry name" value="EUKARYOTIC INITIATION FACTOR 4B-RELATED"/>
    <property type="match status" value="1"/>
</dbReference>
<feature type="domain" description="RRM" evidence="5">
    <location>
        <begin position="55"/>
        <end position="132"/>
    </location>
</feature>
<feature type="compositionally biased region" description="Basic residues" evidence="4">
    <location>
        <begin position="140"/>
        <end position="152"/>
    </location>
</feature>
<keyword evidence="1 2" id="KW-0694">RNA-binding</keyword>
<evidence type="ECO:0000256" key="4">
    <source>
        <dbReference type="SAM" id="MobiDB-lite"/>
    </source>
</evidence>
<keyword evidence="3" id="KW-0175">Coiled coil</keyword>